<evidence type="ECO:0000256" key="7">
    <source>
        <dbReference type="ARBA" id="ARBA00023237"/>
    </source>
</evidence>
<feature type="domain" description="TonB-dependent receptor plug" evidence="13">
    <location>
        <begin position="80"/>
        <end position="196"/>
    </location>
</feature>
<comment type="similarity">
    <text evidence="8 9">Belongs to the TonB-dependent receptor family.</text>
</comment>
<accession>A0ABW9UQX2</accession>
<keyword evidence="2 8" id="KW-0813">Transport</keyword>
<proteinExistence type="inferred from homology"/>
<dbReference type="Gene3D" id="2.40.170.20">
    <property type="entry name" value="TonB-dependent receptor, beta-barrel domain"/>
    <property type="match status" value="1"/>
</dbReference>
<keyword evidence="14" id="KW-0675">Receptor</keyword>
<dbReference type="Gene3D" id="2.170.130.10">
    <property type="entry name" value="TonB-dependent receptor, plug domain"/>
    <property type="match status" value="1"/>
</dbReference>
<dbReference type="Pfam" id="PF00593">
    <property type="entry name" value="TonB_dep_Rec_b-barrel"/>
    <property type="match status" value="1"/>
</dbReference>
<dbReference type="SUPFAM" id="SSF56935">
    <property type="entry name" value="Porins"/>
    <property type="match status" value="1"/>
</dbReference>
<dbReference type="EMBL" id="WTYO01000001">
    <property type="protein sequence ID" value="MXO67279.1"/>
    <property type="molecule type" value="Genomic_DNA"/>
</dbReference>
<name>A0ABW9UQX2_9SPHN</name>
<feature type="region of interest" description="Disordered" evidence="10">
    <location>
        <begin position="41"/>
        <end position="63"/>
    </location>
</feature>
<keyword evidence="6 8" id="KW-0472">Membrane</keyword>
<keyword evidence="15" id="KW-1185">Reference proteome</keyword>
<comment type="subcellular location">
    <subcellularLocation>
        <location evidence="1 8">Cell outer membrane</location>
        <topology evidence="1 8">Multi-pass membrane protein</topology>
    </subcellularLocation>
</comment>
<keyword evidence="11" id="KW-0732">Signal</keyword>
<evidence type="ECO:0000256" key="1">
    <source>
        <dbReference type="ARBA" id="ARBA00004571"/>
    </source>
</evidence>
<protein>
    <submittedName>
        <fullName evidence="14">TonB-dependent receptor</fullName>
    </submittedName>
</protein>
<reference evidence="14 15" key="1">
    <citation type="submission" date="2019-12" db="EMBL/GenBank/DDBJ databases">
        <title>Genomic-based taxomic classification of the family Erythrobacteraceae.</title>
        <authorList>
            <person name="Xu L."/>
        </authorList>
    </citation>
    <scope>NUCLEOTIDE SEQUENCE [LARGE SCALE GENOMIC DNA]</scope>
    <source>
        <strain evidence="14 15">H32</strain>
    </source>
</reference>
<dbReference type="InterPro" id="IPR036942">
    <property type="entry name" value="Beta-barrel_TonB_sf"/>
</dbReference>
<evidence type="ECO:0000256" key="4">
    <source>
        <dbReference type="ARBA" id="ARBA00022692"/>
    </source>
</evidence>
<dbReference type="InterPro" id="IPR012910">
    <property type="entry name" value="Plug_dom"/>
</dbReference>
<dbReference type="PANTHER" id="PTHR47234">
    <property type="match status" value="1"/>
</dbReference>
<evidence type="ECO:0000313" key="15">
    <source>
        <dbReference type="Proteomes" id="UP000444401"/>
    </source>
</evidence>
<evidence type="ECO:0000259" key="13">
    <source>
        <dbReference type="Pfam" id="PF07715"/>
    </source>
</evidence>
<evidence type="ECO:0000256" key="11">
    <source>
        <dbReference type="SAM" id="SignalP"/>
    </source>
</evidence>
<dbReference type="InterPro" id="IPR000531">
    <property type="entry name" value="Beta-barrel_TonB"/>
</dbReference>
<evidence type="ECO:0000256" key="8">
    <source>
        <dbReference type="PROSITE-ProRule" id="PRU01360"/>
    </source>
</evidence>
<dbReference type="InterPro" id="IPR037066">
    <property type="entry name" value="Plug_dom_sf"/>
</dbReference>
<sequence>MHRQENAARHGEERIMRTRAFRHACALPALATALAATPALAQQGAPPPDGPAPGTPAQAAAGSGNPVIVVTGSLIRGTPEDAALPVEVISQEELLDQGSPTALDLIKNLPGSSGVLGDSNQFDSRSQGGEGIATVNLRGLGPSRTLILLNGKRLANSPIGVPAVDANLLPSAAIGRIEVLKDGAAATYGSDAIGGVVNFITNNQLDGLVLSGDYRFIDVSDGDWTASAAFGHQGDGLRVLASFGYQHRSPLAAVDRDFAVRPYADNPAGGFTQGGNPSAFLPFAFYPGTFVGLTAGFQVDRGCDDLGGVPVHDSAPTDIDSATRCATQYTPFDLLVEREDRWQAYLEAEVELTDTLSVEVSGLLGNTRVSANTSPSYILLNTPTPGLANPIGSQFWVPPNNPGLIAYRAANPDQFPSGANSALLAAGVFRTALLGGNPLFADQNGIDGAAPVTRDSESTRFTATLRGEHSDAFNWQLSGTYHRYTRESTGYDTIIDRVQLALRGLGGEDCDPLTGTPGVGPCMFYNPFSNAIDRHPVTGATNPGYNAAVANDPAVFDYFTKKSSSRIENALKVADFVVSGLTGIALGGGNAIGYAIGAQYRQNDYSARYGIYNNLDVYPCPASLDFGVDTCPRPIGLFGFLGSDQPNASSQDVRALFAELQIPIGERVDIQLAARCEDYGGAVGSTFDPKASARVQVTDWLALRGSYQTTFRAPPSNLLTEGDYVTSLQFVGGSFRAVQVNDNPALTPESAESYGGGVLVDLGRFRASVDYWRYDFADDIAAEPVSGLLNAVFDSTLGSNTPGTAPADCSSPLADRFTFSGGPAGGGCGALAPTLADVTTIDTFYANGAGLRTSGIDFQANYRGDFGARGTWGLGLTGSYVIDYETNDFFIGDELIQPGFSAVGKLNYQTTAYPLPEWKLNGHADIGWGRHNARLTVTHIKGYVDQRQQPGDRGYRIPDFTTLDFTLRLGLPMDTDLTLSVLNLLDKDPGFAALDYNYDPFTANPLGRNFKVGLRKAF</sequence>
<feature type="compositionally biased region" description="Pro residues" evidence="10">
    <location>
        <begin position="45"/>
        <end position="54"/>
    </location>
</feature>
<evidence type="ECO:0000256" key="2">
    <source>
        <dbReference type="ARBA" id="ARBA00022448"/>
    </source>
</evidence>
<dbReference type="PANTHER" id="PTHR47234:SF2">
    <property type="entry name" value="TONB-DEPENDENT RECEPTOR"/>
    <property type="match status" value="1"/>
</dbReference>
<dbReference type="InterPro" id="IPR039426">
    <property type="entry name" value="TonB-dep_rcpt-like"/>
</dbReference>
<evidence type="ECO:0000256" key="10">
    <source>
        <dbReference type="SAM" id="MobiDB-lite"/>
    </source>
</evidence>
<keyword evidence="3 8" id="KW-1134">Transmembrane beta strand</keyword>
<dbReference type="Pfam" id="PF07715">
    <property type="entry name" value="Plug"/>
    <property type="match status" value="1"/>
</dbReference>
<comment type="caution">
    <text evidence="14">The sequence shown here is derived from an EMBL/GenBank/DDBJ whole genome shotgun (WGS) entry which is preliminary data.</text>
</comment>
<organism evidence="14 15">
    <name type="scientific">Pelagerythrobacter marinus</name>
    <dbReference type="NCBI Taxonomy" id="538382"/>
    <lineage>
        <taxon>Bacteria</taxon>
        <taxon>Pseudomonadati</taxon>
        <taxon>Pseudomonadota</taxon>
        <taxon>Alphaproteobacteria</taxon>
        <taxon>Sphingomonadales</taxon>
        <taxon>Erythrobacteraceae</taxon>
        <taxon>Pelagerythrobacter</taxon>
    </lineage>
</organism>
<dbReference type="PROSITE" id="PS52016">
    <property type="entry name" value="TONB_DEPENDENT_REC_3"/>
    <property type="match status" value="1"/>
</dbReference>
<feature type="signal peptide" evidence="11">
    <location>
        <begin position="1"/>
        <end position="41"/>
    </location>
</feature>
<dbReference type="Proteomes" id="UP000444401">
    <property type="component" value="Unassembled WGS sequence"/>
</dbReference>
<evidence type="ECO:0000259" key="12">
    <source>
        <dbReference type="Pfam" id="PF00593"/>
    </source>
</evidence>
<evidence type="ECO:0000256" key="9">
    <source>
        <dbReference type="RuleBase" id="RU003357"/>
    </source>
</evidence>
<feature type="chain" id="PRO_5045931723" evidence="11">
    <location>
        <begin position="42"/>
        <end position="1018"/>
    </location>
</feature>
<feature type="domain" description="TonB-dependent receptor-like beta-barrel" evidence="12">
    <location>
        <begin position="429"/>
        <end position="984"/>
    </location>
</feature>
<gene>
    <name evidence="14" type="ORF">GRI72_00315</name>
</gene>
<evidence type="ECO:0000256" key="5">
    <source>
        <dbReference type="ARBA" id="ARBA00023077"/>
    </source>
</evidence>
<keyword evidence="7 8" id="KW-0998">Cell outer membrane</keyword>
<evidence type="ECO:0000313" key="14">
    <source>
        <dbReference type="EMBL" id="MXO67279.1"/>
    </source>
</evidence>
<keyword evidence="4 8" id="KW-0812">Transmembrane</keyword>
<keyword evidence="5 9" id="KW-0798">TonB box</keyword>
<evidence type="ECO:0000256" key="3">
    <source>
        <dbReference type="ARBA" id="ARBA00022452"/>
    </source>
</evidence>
<evidence type="ECO:0000256" key="6">
    <source>
        <dbReference type="ARBA" id="ARBA00023136"/>
    </source>
</evidence>